<proteinExistence type="predicted"/>
<reference evidence="1 2" key="1">
    <citation type="submission" date="2021-06" db="EMBL/GenBank/DDBJ databases">
        <title>Caerostris extrusa draft genome.</title>
        <authorList>
            <person name="Kono N."/>
            <person name="Arakawa K."/>
        </authorList>
    </citation>
    <scope>NUCLEOTIDE SEQUENCE [LARGE SCALE GENOMIC DNA]</scope>
</reference>
<dbReference type="AlphaFoldDB" id="A0AAV4X1J0"/>
<organism evidence="1 2">
    <name type="scientific">Caerostris extrusa</name>
    <name type="common">Bark spider</name>
    <name type="synonym">Caerostris bankana</name>
    <dbReference type="NCBI Taxonomy" id="172846"/>
    <lineage>
        <taxon>Eukaryota</taxon>
        <taxon>Metazoa</taxon>
        <taxon>Ecdysozoa</taxon>
        <taxon>Arthropoda</taxon>
        <taxon>Chelicerata</taxon>
        <taxon>Arachnida</taxon>
        <taxon>Araneae</taxon>
        <taxon>Araneomorphae</taxon>
        <taxon>Entelegynae</taxon>
        <taxon>Araneoidea</taxon>
        <taxon>Araneidae</taxon>
        <taxon>Caerostris</taxon>
    </lineage>
</organism>
<name>A0AAV4X1J0_CAEEX</name>
<gene>
    <name evidence="1" type="ORF">CEXT_112521</name>
</gene>
<evidence type="ECO:0000313" key="1">
    <source>
        <dbReference type="EMBL" id="GIY89076.1"/>
    </source>
</evidence>
<dbReference type="Proteomes" id="UP001054945">
    <property type="component" value="Unassembled WGS sequence"/>
</dbReference>
<sequence>MQSSNMLLLEPTLLQTEAHHLRLLEQQMRIGIKRALLLSSFNDGLVKIVLEFDMAACHFSHNATGDEAAYYQ</sequence>
<evidence type="ECO:0000313" key="2">
    <source>
        <dbReference type="Proteomes" id="UP001054945"/>
    </source>
</evidence>
<protein>
    <submittedName>
        <fullName evidence="1">Uncharacterized protein</fullName>
    </submittedName>
</protein>
<keyword evidence="2" id="KW-1185">Reference proteome</keyword>
<dbReference type="EMBL" id="BPLR01017150">
    <property type="protein sequence ID" value="GIY89076.1"/>
    <property type="molecule type" value="Genomic_DNA"/>
</dbReference>
<comment type="caution">
    <text evidence="1">The sequence shown here is derived from an EMBL/GenBank/DDBJ whole genome shotgun (WGS) entry which is preliminary data.</text>
</comment>
<accession>A0AAV4X1J0</accession>